<dbReference type="Proteomes" id="UP000712045">
    <property type="component" value="Unassembled WGS sequence"/>
</dbReference>
<dbReference type="PANTHER" id="PTHR30136">
    <property type="entry name" value="HELIX-TURN-HELIX TRANSCRIPTIONAL REGULATOR, ICLR FAMILY"/>
    <property type="match status" value="1"/>
</dbReference>
<dbReference type="PROSITE" id="PS51078">
    <property type="entry name" value="ICLR_ED"/>
    <property type="match status" value="1"/>
</dbReference>
<dbReference type="RefSeq" id="WP_205082558.1">
    <property type="nucleotide sequence ID" value="NZ_JAFEUF010000040.1"/>
</dbReference>
<evidence type="ECO:0000256" key="3">
    <source>
        <dbReference type="ARBA" id="ARBA00023163"/>
    </source>
</evidence>
<dbReference type="InterPro" id="IPR050707">
    <property type="entry name" value="HTH_MetabolicPath_Reg"/>
</dbReference>
<name>A0ABS2HXN1_9ACTN</name>
<evidence type="ECO:0000259" key="4">
    <source>
        <dbReference type="PROSITE" id="PS51077"/>
    </source>
</evidence>
<evidence type="ECO:0000256" key="2">
    <source>
        <dbReference type="ARBA" id="ARBA00023125"/>
    </source>
</evidence>
<keyword evidence="1" id="KW-0805">Transcription regulation</keyword>
<keyword evidence="2" id="KW-0238">DNA-binding</keyword>
<proteinExistence type="predicted"/>
<dbReference type="SUPFAM" id="SSF55781">
    <property type="entry name" value="GAF domain-like"/>
    <property type="match status" value="1"/>
</dbReference>
<dbReference type="InterPro" id="IPR036388">
    <property type="entry name" value="WH-like_DNA-bd_sf"/>
</dbReference>
<dbReference type="SMART" id="SM00346">
    <property type="entry name" value="HTH_ICLR"/>
    <property type="match status" value="1"/>
</dbReference>
<evidence type="ECO:0000313" key="6">
    <source>
        <dbReference type="EMBL" id="MBM7054395.1"/>
    </source>
</evidence>
<reference evidence="6 7" key="1">
    <citation type="submission" date="2021-02" db="EMBL/GenBank/DDBJ databases">
        <title>Genome Streptomyces sp. RHZ10.</title>
        <authorList>
            <person name="Besaury L."/>
        </authorList>
    </citation>
    <scope>NUCLEOTIDE SEQUENCE [LARGE SCALE GENOMIC DNA]</scope>
    <source>
        <strain evidence="6 7">RHZ10</strain>
    </source>
</reference>
<dbReference type="InterPro" id="IPR005471">
    <property type="entry name" value="Tscrpt_reg_IclR_N"/>
</dbReference>
<dbReference type="Gene3D" id="3.30.450.40">
    <property type="match status" value="1"/>
</dbReference>
<evidence type="ECO:0000256" key="1">
    <source>
        <dbReference type="ARBA" id="ARBA00023015"/>
    </source>
</evidence>
<protein>
    <submittedName>
        <fullName evidence="6">Helix-turn-helix domain-containing protein</fullName>
    </submittedName>
</protein>
<dbReference type="EMBL" id="JAFEUF010000040">
    <property type="protein sequence ID" value="MBM7054395.1"/>
    <property type="molecule type" value="Genomic_DNA"/>
</dbReference>
<organism evidence="6 7">
    <name type="scientific">Streptomyces durocortorensis</name>
    <dbReference type="NCBI Taxonomy" id="2811104"/>
    <lineage>
        <taxon>Bacteria</taxon>
        <taxon>Bacillati</taxon>
        <taxon>Actinomycetota</taxon>
        <taxon>Actinomycetes</taxon>
        <taxon>Kitasatosporales</taxon>
        <taxon>Streptomycetaceae</taxon>
        <taxon>Streptomyces</taxon>
    </lineage>
</organism>
<dbReference type="PANTHER" id="PTHR30136:SF39">
    <property type="entry name" value="TRANSCRIPTIONAL REGULATORY PROTEIN"/>
    <property type="match status" value="1"/>
</dbReference>
<dbReference type="PROSITE" id="PS51077">
    <property type="entry name" value="HTH_ICLR"/>
    <property type="match status" value="1"/>
</dbReference>
<feature type="domain" description="HTH iclR-type" evidence="4">
    <location>
        <begin position="13"/>
        <end position="72"/>
    </location>
</feature>
<dbReference type="Pfam" id="PF09339">
    <property type="entry name" value="HTH_IclR"/>
    <property type="match status" value="1"/>
</dbReference>
<dbReference type="SUPFAM" id="SSF46785">
    <property type="entry name" value="Winged helix' DNA-binding domain"/>
    <property type="match status" value="1"/>
</dbReference>
<dbReference type="Gene3D" id="1.10.10.10">
    <property type="entry name" value="Winged helix-like DNA-binding domain superfamily/Winged helix DNA-binding domain"/>
    <property type="match status" value="1"/>
</dbReference>
<accession>A0ABS2HXN1</accession>
<dbReference type="InterPro" id="IPR029016">
    <property type="entry name" value="GAF-like_dom_sf"/>
</dbReference>
<comment type="caution">
    <text evidence="6">The sequence shown here is derived from an EMBL/GenBank/DDBJ whole genome shotgun (WGS) entry which is preliminary data.</text>
</comment>
<evidence type="ECO:0000313" key="7">
    <source>
        <dbReference type="Proteomes" id="UP000712045"/>
    </source>
</evidence>
<evidence type="ECO:0000259" key="5">
    <source>
        <dbReference type="PROSITE" id="PS51078"/>
    </source>
</evidence>
<dbReference type="Pfam" id="PF01614">
    <property type="entry name" value="IclR_C"/>
    <property type="match status" value="1"/>
</dbReference>
<gene>
    <name evidence="6" type="ORF">JS521_11080</name>
</gene>
<keyword evidence="3" id="KW-0804">Transcription</keyword>
<dbReference type="InterPro" id="IPR014757">
    <property type="entry name" value="Tscrpt_reg_IclR_C"/>
</dbReference>
<dbReference type="InterPro" id="IPR036390">
    <property type="entry name" value="WH_DNA-bd_sf"/>
</dbReference>
<keyword evidence="7" id="KW-1185">Reference proteome</keyword>
<sequence length="254" mass="26724">MTAPPRPLPRSGVGVLDKASTVLSVIENGPVSLAELVERSGLARPTAHRIAVALERLGLLTRDFEGRFVLGPRLGSLSVEAQQDRLVQAALPVLDGLAADTGLDARLFRRRGGRQVCVASSPARPSKDPVPVGACLPLTSGPVAQVLLAWEEPEQLYEGLRGARFTAAQLAAVRQRYWAFGPDTAAGGTLTCAVPVQLRIGRVMAALALSGPAARVGERPRRLLGSSLVDAAAVLGDTLRRAHAEFVPEAATTR</sequence>
<feature type="domain" description="IclR-ED" evidence="5">
    <location>
        <begin position="73"/>
        <end position="241"/>
    </location>
</feature>